<evidence type="ECO:0000256" key="4">
    <source>
        <dbReference type="ARBA" id="ARBA00022801"/>
    </source>
</evidence>
<dbReference type="GO" id="GO:0008270">
    <property type="term" value="F:zinc ion binding"/>
    <property type="evidence" value="ECO:0007669"/>
    <property type="project" value="TreeGrafter"/>
</dbReference>
<keyword evidence="3" id="KW-0479">Metal-binding</keyword>
<sequence length="308" mass="34192">MNKIVKHNLHKPNLNEVAKVLQAGLSNTFSHISVDVVDCPDLKGKPYMLAAEGICGNPCLADVGGVPYLIPVARADKVYNLREIAKQIELPNALIIGAGAGPRHHVGTNCEMMPNIKFNENEFNNTHIAKIGKDGNCELVHLKDSEEFCLLGNLFASEGKSGKVIKVTAQHRMTSENFVSVMRKTLAEHYKDQPVGIGGVFNIQVGKAKLHIMPDYSKTPLKTDEDVNNWLKFYNQPAPLICLSTFISHDPGLDLRVEHTHCFSDHDVGGHYHEDTTPDIVKYEGYFNVADFIYRIDPPAETHQVGRD</sequence>
<keyword evidence="9" id="KW-1185">Reference proteome</keyword>
<evidence type="ECO:0000256" key="3">
    <source>
        <dbReference type="ARBA" id="ARBA00022723"/>
    </source>
</evidence>
<dbReference type="PANTHER" id="PTHR13204">
    <property type="entry name" value="PTD012 PROTEIN"/>
    <property type="match status" value="1"/>
</dbReference>
<protein>
    <submittedName>
        <fullName evidence="8">Ester hydrolase</fullName>
    </submittedName>
</protein>
<proteinExistence type="predicted"/>
<keyword evidence="6" id="KW-0539">Nucleus</keyword>
<keyword evidence="5" id="KW-0862">Zinc</keyword>
<dbReference type="InterPro" id="IPR015021">
    <property type="entry name" value="C11orf54_DUF1907"/>
</dbReference>
<gene>
    <name evidence="8" type="ORF">X975_12710</name>
</gene>
<reference evidence="8 9" key="1">
    <citation type="submission" date="2013-11" db="EMBL/GenBank/DDBJ databases">
        <title>Genome sequencing of Stegodyphus mimosarum.</title>
        <authorList>
            <person name="Bechsgaard J."/>
        </authorList>
    </citation>
    <scope>NUCLEOTIDE SEQUENCE [LARGE SCALE GENOMIC DNA]</scope>
</reference>
<name>A0A087T5J9_STEMI</name>
<dbReference type="EMBL" id="KK113525">
    <property type="protein sequence ID" value="KFM60388.1"/>
    <property type="molecule type" value="Genomic_DNA"/>
</dbReference>
<dbReference type="OrthoDB" id="5119241at2759"/>
<comment type="subcellular location">
    <subcellularLocation>
        <location evidence="1">Nucleus</location>
    </subcellularLocation>
</comment>
<evidence type="ECO:0000313" key="9">
    <source>
        <dbReference type="Proteomes" id="UP000054359"/>
    </source>
</evidence>
<dbReference type="GO" id="GO:0005634">
    <property type="term" value="C:nucleus"/>
    <property type="evidence" value="ECO:0007669"/>
    <property type="project" value="UniProtKB-SubCell"/>
</dbReference>
<dbReference type="SUPFAM" id="SSF117856">
    <property type="entry name" value="AF0104/ALDC/Ptd012-like"/>
    <property type="match status" value="1"/>
</dbReference>
<dbReference type="CDD" id="cd17298">
    <property type="entry name" value="DUF1907"/>
    <property type="match status" value="1"/>
</dbReference>
<dbReference type="Pfam" id="PF08925">
    <property type="entry name" value="DUF1907"/>
    <property type="match status" value="1"/>
</dbReference>
<keyword evidence="4 8" id="KW-0378">Hydrolase</keyword>
<dbReference type="SMART" id="SM01168">
    <property type="entry name" value="DUF1907"/>
    <property type="match status" value="1"/>
</dbReference>
<evidence type="ECO:0000313" key="8">
    <source>
        <dbReference type="EMBL" id="KFM60388.1"/>
    </source>
</evidence>
<dbReference type="STRING" id="407821.A0A087T5J9"/>
<accession>A0A087T5J9</accession>
<evidence type="ECO:0000256" key="1">
    <source>
        <dbReference type="ARBA" id="ARBA00004123"/>
    </source>
</evidence>
<dbReference type="Proteomes" id="UP000054359">
    <property type="component" value="Unassembled WGS sequence"/>
</dbReference>
<evidence type="ECO:0000259" key="7">
    <source>
        <dbReference type="SMART" id="SM01168"/>
    </source>
</evidence>
<feature type="non-terminal residue" evidence="8">
    <location>
        <position position="308"/>
    </location>
</feature>
<evidence type="ECO:0000256" key="2">
    <source>
        <dbReference type="ARBA" id="ARBA00011245"/>
    </source>
</evidence>
<evidence type="ECO:0000256" key="5">
    <source>
        <dbReference type="ARBA" id="ARBA00022833"/>
    </source>
</evidence>
<dbReference type="AlphaFoldDB" id="A0A087T5J9"/>
<dbReference type="GO" id="GO:0016788">
    <property type="term" value="F:hydrolase activity, acting on ester bonds"/>
    <property type="evidence" value="ECO:0007669"/>
    <property type="project" value="TreeGrafter"/>
</dbReference>
<dbReference type="OMA" id="YHIMPDF"/>
<dbReference type="PANTHER" id="PTHR13204:SF1">
    <property type="entry name" value="ESTER HYDROLASE C11ORF54"/>
    <property type="match status" value="1"/>
</dbReference>
<evidence type="ECO:0000256" key="6">
    <source>
        <dbReference type="ARBA" id="ARBA00023242"/>
    </source>
</evidence>
<organism evidence="8 9">
    <name type="scientific">Stegodyphus mimosarum</name>
    <name type="common">African social velvet spider</name>
    <dbReference type="NCBI Taxonomy" id="407821"/>
    <lineage>
        <taxon>Eukaryota</taxon>
        <taxon>Metazoa</taxon>
        <taxon>Ecdysozoa</taxon>
        <taxon>Arthropoda</taxon>
        <taxon>Chelicerata</taxon>
        <taxon>Arachnida</taxon>
        <taxon>Araneae</taxon>
        <taxon>Araneomorphae</taxon>
        <taxon>Entelegynae</taxon>
        <taxon>Eresoidea</taxon>
        <taxon>Eresidae</taxon>
        <taxon>Stegodyphus</taxon>
    </lineage>
</organism>
<feature type="domain" description="DUF1907" evidence="7">
    <location>
        <begin position="20"/>
        <end position="296"/>
    </location>
</feature>
<comment type="subunit">
    <text evidence="2">Monomer.</text>
</comment>